<keyword evidence="10" id="KW-1015">Disulfide bond</keyword>
<evidence type="ECO:0000256" key="6">
    <source>
        <dbReference type="ARBA" id="ARBA00023128"/>
    </source>
</evidence>
<evidence type="ECO:0000256" key="1">
    <source>
        <dbReference type="ARBA" id="ARBA00004273"/>
    </source>
</evidence>
<evidence type="ECO:0000256" key="11">
    <source>
        <dbReference type="SAM" id="MobiDB-lite"/>
    </source>
</evidence>
<name>A0AAV7XMX2_9NEOP</name>
<keyword evidence="12" id="KW-0812">Transmembrane</keyword>
<evidence type="ECO:0000256" key="8">
    <source>
        <dbReference type="PIRNR" id="PIRNR037736"/>
    </source>
</evidence>
<dbReference type="Gene3D" id="3.40.30.10">
    <property type="entry name" value="Glutaredoxin"/>
    <property type="match status" value="1"/>
</dbReference>
<comment type="subcellular location">
    <subcellularLocation>
        <location evidence="1 8">Mitochondrion inner membrane</location>
    </subcellularLocation>
</comment>
<sequence length="270" mass="30691">MVLSLLRKSPLLFVRPSTQIRILAPAHKPLRALRLLSTDPPKEREPPKPFELPKQKSQEAGKTPISWKTLGIAVGVFGIMLQVLLYLKKTRKEEIDRKKVMSIGKAAIGGEFELIDSSKKVVNSKDFLGKWVLIYFGFTHCPDICPEELEKMAAVIDTIDKNKSAAPLHPLFISVDPERDTPEVIAKYTTEFSPRLQGLTGTVDQIKDVCKKYRIYYSAGPKEDGDYIVDHTIIMYLLNPKGEFQQYYGRNKTAAEISRDIFVRMSMFKE</sequence>
<dbReference type="InterPro" id="IPR003782">
    <property type="entry name" value="SCO1/SenC"/>
</dbReference>
<comment type="similarity">
    <text evidence="2 8">Belongs to the SCO1/2 family.</text>
</comment>
<dbReference type="GO" id="GO:0016531">
    <property type="term" value="F:copper chaperone activity"/>
    <property type="evidence" value="ECO:0007669"/>
    <property type="project" value="InterPro"/>
</dbReference>
<feature type="region of interest" description="Disordered" evidence="11">
    <location>
        <begin position="36"/>
        <end position="59"/>
    </location>
</feature>
<dbReference type="GO" id="GO:0033617">
    <property type="term" value="P:mitochondrial respiratory chain complex IV assembly"/>
    <property type="evidence" value="ECO:0007669"/>
    <property type="project" value="TreeGrafter"/>
</dbReference>
<keyword evidence="14" id="KW-1185">Reference proteome</keyword>
<evidence type="ECO:0000256" key="5">
    <source>
        <dbReference type="ARBA" id="ARBA00023008"/>
    </source>
</evidence>
<dbReference type="GO" id="GO:0006878">
    <property type="term" value="P:intracellular copper ion homeostasis"/>
    <property type="evidence" value="ECO:0007669"/>
    <property type="project" value="UniProtKB-UniRule"/>
</dbReference>
<comment type="function">
    <text evidence="8">Copper metallochaperone essential for the synthesis and maturation of cytochrome c oxidase subunit II (MT-CO2/COX2) by facilitating the incorporation of copper into the Cu(A) site of MT-CO2/COX2.</text>
</comment>
<dbReference type="Proteomes" id="UP001075354">
    <property type="component" value="Chromosome 8"/>
</dbReference>
<keyword evidence="7 12" id="KW-0472">Membrane</keyword>
<evidence type="ECO:0000313" key="14">
    <source>
        <dbReference type="Proteomes" id="UP001075354"/>
    </source>
</evidence>
<reference evidence="13" key="1">
    <citation type="submission" date="2022-12" db="EMBL/GenBank/DDBJ databases">
        <title>Chromosome-level genome assembly of the bean flower thrips Megalurothrips usitatus.</title>
        <authorList>
            <person name="Ma L."/>
            <person name="Liu Q."/>
            <person name="Li H."/>
            <person name="Cai W."/>
        </authorList>
    </citation>
    <scope>NUCLEOTIDE SEQUENCE</scope>
    <source>
        <strain evidence="13">Cailab_2022a</strain>
    </source>
</reference>
<feature type="compositionally biased region" description="Basic and acidic residues" evidence="11">
    <location>
        <begin position="40"/>
        <end position="59"/>
    </location>
</feature>
<keyword evidence="6 8" id="KW-0496">Mitochondrion</keyword>
<comment type="caution">
    <text evidence="13">The sequence shown here is derived from an EMBL/GenBank/DDBJ whole genome shotgun (WGS) entry which is preliminary data.</text>
</comment>
<keyword evidence="12" id="KW-1133">Transmembrane helix</keyword>
<evidence type="ECO:0000256" key="10">
    <source>
        <dbReference type="PIRSR" id="PIRSR603782-2"/>
    </source>
</evidence>
<keyword evidence="8" id="KW-0143">Chaperone</keyword>
<protein>
    <recommendedName>
        <fullName evidence="15">Protein SCO1 homolog, mitochondrial</fullName>
    </recommendedName>
</protein>
<feature type="binding site" evidence="9">
    <location>
        <position position="231"/>
    </location>
    <ligand>
        <name>Cu cation</name>
        <dbReference type="ChEBI" id="CHEBI:23378"/>
    </ligand>
</feature>
<evidence type="ECO:0000256" key="2">
    <source>
        <dbReference type="ARBA" id="ARBA00010996"/>
    </source>
</evidence>
<organism evidence="13 14">
    <name type="scientific">Megalurothrips usitatus</name>
    <name type="common">bean blossom thrips</name>
    <dbReference type="NCBI Taxonomy" id="439358"/>
    <lineage>
        <taxon>Eukaryota</taxon>
        <taxon>Metazoa</taxon>
        <taxon>Ecdysozoa</taxon>
        <taxon>Arthropoda</taxon>
        <taxon>Hexapoda</taxon>
        <taxon>Insecta</taxon>
        <taxon>Pterygota</taxon>
        <taxon>Neoptera</taxon>
        <taxon>Paraneoptera</taxon>
        <taxon>Thysanoptera</taxon>
        <taxon>Terebrantia</taxon>
        <taxon>Thripoidea</taxon>
        <taxon>Thripidae</taxon>
        <taxon>Megalurothrips</taxon>
    </lineage>
</organism>
<keyword evidence="5 8" id="KW-0186">Copper</keyword>
<feature type="transmembrane region" description="Helical" evidence="12">
    <location>
        <begin position="65"/>
        <end position="87"/>
    </location>
</feature>
<dbReference type="PANTHER" id="PTHR12151">
    <property type="entry name" value="ELECTRON TRANSPORT PROTIN SCO1/SENC FAMILY MEMBER"/>
    <property type="match status" value="1"/>
</dbReference>
<dbReference type="CDD" id="cd02968">
    <property type="entry name" value="SCO"/>
    <property type="match status" value="1"/>
</dbReference>
<dbReference type="GO" id="GO:0005507">
    <property type="term" value="F:copper ion binding"/>
    <property type="evidence" value="ECO:0007669"/>
    <property type="project" value="InterPro"/>
</dbReference>
<keyword evidence="3 8" id="KW-0479">Metal-binding</keyword>
<evidence type="ECO:0000313" key="13">
    <source>
        <dbReference type="EMBL" id="KAJ1525008.1"/>
    </source>
</evidence>
<feature type="binding site" evidence="9">
    <location>
        <position position="145"/>
    </location>
    <ligand>
        <name>Cu cation</name>
        <dbReference type="ChEBI" id="CHEBI:23378"/>
    </ligand>
</feature>
<comment type="subunit">
    <text evidence="8">Homodimer.</text>
</comment>
<dbReference type="EMBL" id="JAPTSV010000008">
    <property type="protein sequence ID" value="KAJ1525008.1"/>
    <property type="molecule type" value="Genomic_DNA"/>
</dbReference>
<feature type="binding site" evidence="9">
    <location>
        <position position="141"/>
    </location>
    <ligand>
        <name>Cu cation</name>
        <dbReference type="ChEBI" id="CHEBI:23378"/>
    </ligand>
</feature>
<proteinExistence type="inferred from homology"/>
<evidence type="ECO:0000256" key="3">
    <source>
        <dbReference type="ARBA" id="ARBA00022723"/>
    </source>
</evidence>
<dbReference type="AlphaFoldDB" id="A0AAV7XMX2"/>
<evidence type="ECO:0000256" key="12">
    <source>
        <dbReference type="SAM" id="Phobius"/>
    </source>
</evidence>
<dbReference type="PIRSF" id="PIRSF037736">
    <property type="entry name" value="SCO1"/>
    <property type="match status" value="1"/>
</dbReference>
<dbReference type="GO" id="GO:0005743">
    <property type="term" value="C:mitochondrial inner membrane"/>
    <property type="evidence" value="ECO:0007669"/>
    <property type="project" value="UniProtKB-SubCell"/>
</dbReference>
<evidence type="ECO:0008006" key="15">
    <source>
        <dbReference type="Google" id="ProtNLM"/>
    </source>
</evidence>
<dbReference type="InterPro" id="IPR036249">
    <property type="entry name" value="Thioredoxin-like_sf"/>
</dbReference>
<accession>A0AAV7XMX2</accession>
<feature type="disulfide bond" description="Redox-active" evidence="10">
    <location>
        <begin position="141"/>
        <end position="145"/>
    </location>
</feature>
<dbReference type="SUPFAM" id="SSF52833">
    <property type="entry name" value="Thioredoxin-like"/>
    <property type="match status" value="1"/>
</dbReference>
<keyword evidence="4 8" id="KW-0999">Mitochondrion inner membrane</keyword>
<evidence type="ECO:0000256" key="4">
    <source>
        <dbReference type="ARBA" id="ARBA00022792"/>
    </source>
</evidence>
<dbReference type="InterPro" id="IPR017276">
    <property type="entry name" value="Synth_of_cyt-c-oxidase_Sco1/2"/>
</dbReference>
<gene>
    <name evidence="13" type="ORF">ONE63_009857</name>
</gene>
<evidence type="ECO:0000256" key="9">
    <source>
        <dbReference type="PIRSR" id="PIRSR037736-1"/>
    </source>
</evidence>
<evidence type="ECO:0000256" key="7">
    <source>
        <dbReference type="ARBA" id="ARBA00023136"/>
    </source>
</evidence>
<dbReference type="FunFam" id="3.40.30.10:FF:000013">
    <property type="entry name" value="Blast:Protein SCO1 homolog, mitochondrial"/>
    <property type="match status" value="1"/>
</dbReference>
<dbReference type="PANTHER" id="PTHR12151:SF5">
    <property type="entry name" value="AT19154P"/>
    <property type="match status" value="1"/>
</dbReference>
<dbReference type="Pfam" id="PF02630">
    <property type="entry name" value="SCO1-SenC"/>
    <property type="match status" value="1"/>
</dbReference>